<evidence type="ECO:0000313" key="2">
    <source>
        <dbReference type="EMBL" id="RKP04745.1"/>
    </source>
</evidence>
<dbReference type="Proteomes" id="UP000271241">
    <property type="component" value="Unassembled WGS sequence"/>
</dbReference>
<dbReference type="EMBL" id="KZ993484">
    <property type="protein sequence ID" value="RKP04745.1"/>
    <property type="molecule type" value="Genomic_DNA"/>
</dbReference>
<organism evidence="2 3">
    <name type="scientific">Thamnocephalis sphaerospora</name>
    <dbReference type="NCBI Taxonomy" id="78915"/>
    <lineage>
        <taxon>Eukaryota</taxon>
        <taxon>Fungi</taxon>
        <taxon>Fungi incertae sedis</taxon>
        <taxon>Zoopagomycota</taxon>
        <taxon>Zoopagomycotina</taxon>
        <taxon>Zoopagomycetes</taxon>
        <taxon>Zoopagales</taxon>
        <taxon>Sigmoideomycetaceae</taxon>
        <taxon>Thamnocephalis</taxon>
    </lineage>
</organism>
<accession>A0A4P9XGH7</accession>
<dbReference type="AlphaFoldDB" id="A0A4P9XGH7"/>
<protein>
    <recommendedName>
        <fullName evidence="4">Glycosyl hydrolase</fullName>
    </recommendedName>
</protein>
<dbReference type="SUPFAM" id="SSF110296">
    <property type="entry name" value="Oligoxyloglucan reducing end-specific cellobiohydrolase"/>
    <property type="match status" value="1"/>
</dbReference>
<reference evidence="3" key="1">
    <citation type="journal article" date="2018" name="Nat. Microbiol.">
        <title>Leveraging single-cell genomics to expand the fungal tree of life.</title>
        <authorList>
            <person name="Ahrendt S.R."/>
            <person name="Quandt C.A."/>
            <person name="Ciobanu D."/>
            <person name="Clum A."/>
            <person name="Salamov A."/>
            <person name="Andreopoulos B."/>
            <person name="Cheng J.F."/>
            <person name="Woyke T."/>
            <person name="Pelin A."/>
            <person name="Henrissat B."/>
            <person name="Reynolds N.K."/>
            <person name="Benny G.L."/>
            <person name="Smith M.E."/>
            <person name="James T.Y."/>
            <person name="Grigoriev I.V."/>
        </authorList>
    </citation>
    <scope>NUCLEOTIDE SEQUENCE [LARGE SCALE GENOMIC DNA]</scope>
    <source>
        <strain evidence="3">RSA 1356</strain>
    </source>
</reference>
<feature type="signal peptide" evidence="1">
    <location>
        <begin position="1"/>
        <end position="24"/>
    </location>
</feature>
<evidence type="ECO:0000313" key="3">
    <source>
        <dbReference type="Proteomes" id="UP000271241"/>
    </source>
</evidence>
<sequence>MKCIKLALAQTAATIAAVAVGAQALAHTSVHYENWRDPVQHLFGNGFYSISEDMGENWELVGPVNPQNTPSGPMWEFLQRPLEYHLFRHGRHLVSHDTGVTWLFFRCEADPFIRYREMMPIWDLGALPTAGVDGRGNPRVSCDGGITWE</sequence>
<evidence type="ECO:0008006" key="4">
    <source>
        <dbReference type="Google" id="ProtNLM"/>
    </source>
</evidence>
<gene>
    <name evidence="2" type="ORF">THASP1DRAFT_33453</name>
</gene>
<evidence type="ECO:0000256" key="1">
    <source>
        <dbReference type="SAM" id="SignalP"/>
    </source>
</evidence>
<keyword evidence="1" id="KW-0732">Signal</keyword>
<keyword evidence="3" id="KW-1185">Reference proteome</keyword>
<feature type="chain" id="PRO_5020571889" description="Glycosyl hydrolase" evidence="1">
    <location>
        <begin position="25"/>
        <end position="149"/>
    </location>
</feature>
<name>A0A4P9XGH7_9FUNG</name>
<proteinExistence type="predicted"/>